<feature type="transmembrane region" description="Helical" evidence="1">
    <location>
        <begin position="100"/>
        <end position="125"/>
    </location>
</feature>
<keyword evidence="1" id="KW-1133">Transmembrane helix</keyword>
<dbReference type="Proteomes" id="UP001054837">
    <property type="component" value="Unassembled WGS sequence"/>
</dbReference>
<accession>A0AAV4RC62</accession>
<sequence length="201" mass="22744">MQFVCLFIPPAIAALVSGIVYFKTSDLLGKFRETLENIKMDFLYHNEISKLSMYYNSLYILVHDVEKEFSLTTFLLLCSQWFNLNEVLLSYILYEGEMLSYSLGCLMIAQFSFAVILNVGVILCASRISYQVLRVQTALQLLCNKVGTANSSPFQILKNMLDINFPEMTAYGVLKLTPYLIASSFGSVLTYGLLVINVNRC</sequence>
<gene>
    <name evidence="2" type="primary">AVEN_31842_1</name>
    <name evidence="2" type="ORF">CDAR_406651</name>
</gene>
<comment type="caution">
    <text evidence="2">The sequence shown here is derived from an EMBL/GenBank/DDBJ whole genome shotgun (WGS) entry which is preliminary data.</text>
</comment>
<reference evidence="2 3" key="1">
    <citation type="submission" date="2021-06" db="EMBL/GenBank/DDBJ databases">
        <title>Caerostris darwini draft genome.</title>
        <authorList>
            <person name="Kono N."/>
            <person name="Arakawa K."/>
        </authorList>
    </citation>
    <scope>NUCLEOTIDE SEQUENCE [LARGE SCALE GENOMIC DNA]</scope>
</reference>
<name>A0AAV4RC62_9ARAC</name>
<protein>
    <recommendedName>
        <fullName evidence="4">Gustatory receptor</fullName>
    </recommendedName>
</protein>
<keyword evidence="3" id="KW-1185">Reference proteome</keyword>
<feature type="transmembrane region" description="Helical" evidence="1">
    <location>
        <begin position="74"/>
        <end position="94"/>
    </location>
</feature>
<evidence type="ECO:0000313" key="3">
    <source>
        <dbReference type="Proteomes" id="UP001054837"/>
    </source>
</evidence>
<evidence type="ECO:0008006" key="4">
    <source>
        <dbReference type="Google" id="ProtNLM"/>
    </source>
</evidence>
<evidence type="ECO:0000256" key="1">
    <source>
        <dbReference type="SAM" id="Phobius"/>
    </source>
</evidence>
<dbReference type="AlphaFoldDB" id="A0AAV4RC62"/>
<evidence type="ECO:0000313" key="2">
    <source>
        <dbReference type="EMBL" id="GIY17697.1"/>
    </source>
</evidence>
<organism evidence="2 3">
    <name type="scientific">Caerostris darwini</name>
    <dbReference type="NCBI Taxonomy" id="1538125"/>
    <lineage>
        <taxon>Eukaryota</taxon>
        <taxon>Metazoa</taxon>
        <taxon>Ecdysozoa</taxon>
        <taxon>Arthropoda</taxon>
        <taxon>Chelicerata</taxon>
        <taxon>Arachnida</taxon>
        <taxon>Araneae</taxon>
        <taxon>Araneomorphae</taxon>
        <taxon>Entelegynae</taxon>
        <taxon>Araneoidea</taxon>
        <taxon>Araneidae</taxon>
        <taxon>Caerostris</taxon>
    </lineage>
</organism>
<keyword evidence="1" id="KW-0472">Membrane</keyword>
<dbReference type="EMBL" id="BPLQ01005829">
    <property type="protein sequence ID" value="GIY17697.1"/>
    <property type="molecule type" value="Genomic_DNA"/>
</dbReference>
<keyword evidence="1" id="KW-0812">Transmembrane</keyword>
<proteinExistence type="predicted"/>